<accession>C3MMA0</accession>
<dbReference type="HOGENOM" id="CLU_3057307_0_0_2"/>
<reference evidence="1 2" key="1">
    <citation type="journal article" date="2009" name="Proc. Natl. Acad. Sci. U.S.A.">
        <title>Biogeography of the Sulfolobus islandicus pan-genome.</title>
        <authorList>
            <person name="Reno M.L."/>
            <person name="Held N.L."/>
            <person name="Fields C.J."/>
            <person name="Burke P.V."/>
            <person name="Whitaker R.J."/>
        </authorList>
    </citation>
    <scope>NUCLEOTIDE SEQUENCE [LARGE SCALE GENOMIC DNA]</scope>
    <source>
        <strain evidence="2">L.S.2.15 / Lassen #1</strain>
    </source>
</reference>
<proteinExistence type="predicted"/>
<organism evidence="1 2">
    <name type="scientific">Saccharolobus islandicus (strain L.S.2.15 / Lassen #1)</name>
    <name type="common">Sulfolobus islandicus</name>
    <dbReference type="NCBI Taxonomy" id="429572"/>
    <lineage>
        <taxon>Archaea</taxon>
        <taxon>Thermoproteota</taxon>
        <taxon>Thermoprotei</taxon>
        <taxon>Sulfolobales</taxon>
        <taxon>Sulfolobaceae</taxon>
        <taxon>Saccharolobus</taxon>
    </lineage>
</organism>
<evidence type="ECO:0000313" key="2">
    <source>
        <dbReference type="Proteomes" id="UP000001747"/>
    </source>
</evidence>
<protein>
    <submittedName>
        <fullName evidence="1">Polysaccharide biosynthesis related protein</fullName>
    </submittedName>
</protein>
<gene>
    <name evidence="1" type="ordered locus">LS215_3014</name>
</gene>
<dbReference type="Proteomes" id="UP000001747">
    <property type="component" value="Chromosome"/>
</dbReference>
<dbReference type="KEGG" id="sis:LS215_3014"/>
<name>C3MMA0_SACI2</name>
<sequence length="53" mass="5750">MELAKPCLSLYLLNGVIGSIMVGMDMFTEGAITGNLTIRWGISIIAVLSHNFH</sequence>
<dbReference type="EMBL" id="CP001399">
    <property type="protein sequence ID" value="ACP34723.1"/>
    <property type="molecule type" value="Genomic_DNA"/>
</dbReference>
<evidence type="ECO:0000313" key="1">
    <source>
        <dbReference type="EMBL" id="ACP34723.1"/>
    </source>
</evidence>
<dbReference type="AlphaFoldDB" id="C3MMA0"/>